<evidence type="ECO:0000313" key="3">
    <source>
        <dbReference type="Proteomes" id="UP001280121"/>
    </source>
</evidence>
<dbReference type="EMBL" id="JANJYI010000008">
    <property type="protein sequence ID" value="KAK2638728.1"/>
    <property type="molecule type" value="Genomic_DNA"/>
</dbReference>
<accession>A0AAD9TMU7</accession>
<evidence type="ECO:0000313" key="2">
    <source>
        <dbReference type="EMBL" id="KAK2638728.1"/>
    </source>
</evidence>
<name>A0AAD9TMU7_9ROSI</name>
<protein>
    <submittedName>
        <fullName evidence="2">Uncharacterized protein</fullName>
    </submittedName>
</protein>
<dbReference type="Proteomes" id="UP001280121">
    <property type="component" value="Unassembled WGS sequence"/>
</dbReference>
<dbReference type="AlphaFoldDB" id="A0AAD9TMU7"/>
<keyword evidence="3" id="KW-1185">Reference proteome</keyword>
<sequence>MSHKTHAATINPCSAITVLVLHLVVVVDSLPPCQKSSSFVVELGGVLEQRKVEDKADEKLFLEELVGGVLEQMGKTKLKKNRVSAGYPIQYRGYPDPGTQPPRYLGFSAQVSQCTRPEQRNIVLDASIASIVIDLLLKDEKYRECLNWLPSFPTQESTGIDMVI</sequence>
<reference evidence="2" key="1">
    <citation type="journal article" date="2023" name="Plant J.">
        <title>Genome sequences and population genomics provide insights into the demographic history, inbreeding, and mutation load of two 'living fossil' tree species of Dipteronia.</title>
        <authorList>
            <person name="Feng Y."/>
            <person name="Comes H.P."/>
            <person name="Chen J."/>
            <person name="Zhu S."/>
            <person name="Lu R."/>
            <person name="Zhang X."/>
            <person name="Li P."/>
            <person name="Qiu J."/>
            <person name="Olsen K.M."/>
            <person name="Qiu Y."/>
        </authorList>
    </citation>
    <scope>NUCLEOTIDE SEQUENCE</scope>
    <source>
        <strain evidence="2">KIB01</strain>
    </source>
</reference>
<keyword evidence="1" id="KW-0732">Signal</keyword>
<feature type="chain" id="PRO_5042069325" evidence="1">
    <location>
        <begin position="30"/>
        <end position="164"/>
    </location>
</feature>
<evidence type="ECO:0000256" key="1">
    <source>
        <dbReference type="SAM" id="SignalP"/>
    </source>
</evidence>
<feature type="signal peptide" evidence="1">
    <location>
        <begin position="1"/>
        <end position="29"/>
    </location>
</feature>
<gene>
    <name evidence="2" type="ORF">Ddye_026523</name>
</gene>
<comment type="caution">
    <text evidence="2">The sequence shown here is derived from an EMBL/GenBank/DDBJ whole genome shotgun (WGS) entry which is preliminary data.</text>
</comment>
<organism evidence="2 3">
    <name type="scientific">Dipteronia dyeriana</name>
    <dbReference type="NCBI Taxonomy" id="168575"/>
    <lineage>
        <taxon>Eukaryota</taxon>
        <taxon>Viridiplantae</taxon>
        <taxon>Streptophyta</taxon>
        <taxon>Embryophyta</taxon>
        <taxon>Tracheophyta</taxon>
        <taxon>Spermatophyta</taxon>
        <taxon>Magnoliopsida</taxon>
        <taxon>eudicotyledons</taxon>
        <taxon>Gunneridae</taxon>
        <taxon>Pentapetalae</taxon>
        <taxon>rosids</taxon>
        <taxon>malvids</taxon>
        <taxon>Sapindales</taxon>
        <taxon>Sapindaceae</taxon>
        <taxon>Hippocastanoideae</taxon>
        <taxon>Acereae</taxon>
        <taxon>Dipteronia</taxon>
    </lineage>
</organism>
<proteinExistence type="predicted"/>